<evidence type="ECO:0000256" key="3">
    <source>
        <dbReference type="ARBA" id="ARBA00022448"/>
    </source>
</evidence>
<dbReference type="SUPFAM" id="SSF52540">
    <property type="entry name" value="P-loop containing nucleoside triphosphate hydrolases"/>
    <property type="match status" value="1"/>
</dbReference>
<dbReference type="InterPro" id="IPR027417">
    <property type="entry name" value="P-loop_NTPase"/>
</dbReference>
<dbReference type="GO" id="GO:0005524">
    <property type="term" value="F:ATP binding"/>
    <property type="evidence" value="ECO:0007669"/>
    <property type="project" value="UniProtKB-KW"/>
</dbReference>
<dbReference type="RefSeq" id="WP_128387613.1">
    <property type="nucleotide sequence ID" value="NZ_CP035037.1"/>
</dbReference>
<dbReference type="CDD" id="cd03257">
    <property type="entry name" value="ABC_NikE_OppD_transporters"/>
    <property type="match status" value="1"/>
</dbReference>
<name>A0ABX5QIH9_9MICO</name>
<dbReference type="InterPro" id="IPR003593">
    <property type="entry name" value="AAA+_ATPase"/>
</dbReference>
<dbReference type="PANTHER" id="PTHR43297">
    <property type="entry name" value="OLIGOPEPTIDE TRANSPORT ATP-BINDING PROTEIN APPD"/>
    <property type="match status" value="1"/>
</dbReference>
<reference evidence="11 12" key="1">
    <citation type="submission" date="2019-01" db="EMBL/GenBank/DDBJ databases">
        <title>Leucobacter muris sp. nov. isolated from the nose of a laboratory mouse.</title>
        <authorList>
            <person name="Benga L."/>
            <person name="Sproeer C."/>
            <person name="Schumann P."/>
            <person name="Verbarg S."/>
            <person name="Bunk B."/>
            <person name="Engelhardt E."/>
            <person name="Benten P.M."/>
            <person name="Sager M."/>
        </authorList>
    </citation>
    <scope>NUCLEOTIDE SEQUENCE [LARGE SCALE GENOMIC DNA]</scope>
    <source>
        <strain evidence="11 12">DSM 101948</strain>
    </source>
</reference>
<keyword evidence="12" id="KW-1185">Reference proteome</keyword>
<evidence type="ECO:0000256" key="2">
    <source>
        <dbReference type="ARBA" id="ARBA00005417"/>
    </source>
</evidence>
<evidence type="ECO:0000256" key="7">
    <source>
        <dbReference type="ARBA" id="ARBA00022840"/>
    </source>
</evidence>
<protein>
    <submittedName>
        <fullName evidence="11">ABC transporter ATP-binding protein</fullName>
    </submittedName>
</protein>
<evidence type="ECO:0000256" key="6">
    <source>
        <dbReference type="ARBA" id="ARBA00022741"/>
    </source>
</evidence>
<evidence type="ECO:0000256" key="4">
    <source>
        <dbReference type="ARBA" id="ARBA00022475"/>
    </source>
</evidence>
<dbReference type="InterPro" id="IPR003439">
    <property type="entry name" value="ABC_transporter-like_ATP-bd"/>
</dbReference>
<evidence type="ECO:0000259" key="10">
    <source>
        <dbReference type="PROSITE" id="PS50893"/>
    </source>
</evidence>
<evidence type="ECO:0000256" key="9">
    <source>
        <dbReference type="ARBA" id="ARBA00023136"/>
    </source>
</evidence>
<gene>
    <name evidence="11" type="ORF">Leucomu_14170</name>
</gene>
<evidence type="ECO:0000256" key="1">
    <source>
        <dbReference type="ARBA" id="ARBA00004202"/>
    </source>
</evidence>
<evidence type="ECO:0000313" key="12">
    <source>
        <dbReference type="Proteomes" id="UP000285768"/>
    </source>
</evidence>
<keyword evidence="6" id="KW-0547">Nucleotide-binding</keyword>
<keyword evidence="9" id="KW-0472">Membrane</keyword>
<proteinExistence type="inferred from homology"/>
<comment type="subcellular location">
    <subcellularLocation>
        <location evidence="1">Cell membrane</location>
        <topology evidence="1">Peripheral membrane protein</topology>
    </subcellularLocation>
</comment>
<evidence type="ECO:0000256" key="8">
    <source>
        <dbReference type="ARBA" id="ARBA00022967"/>
    </source>
</evidence>
<dbReference type="PROSITE" id="PS50893">
    <property type="entry name" value="ABC_TRANSPORTER_2"/>
    <property type="match status" value="1"/>
</dbReference>
<dbReference type="PROSITE" id="PS00211">
    <property type="entry name" value="ABC_TRANSPORTER_1"/>
    <property type="match status" value="1"/>
</dbReference>
<dbReference type="SMART" id="SM00382">
    <property type="entry name" value="AAA"/>
    <property type="match status" value="1"/>
</dbReference>
<keyword evidence="3" id="KW-0813">Transport</keyword>
<evidence type="ECO:0000256" key="5">
    <source>
        <dbReference type="ARBA" id="ARBA00022519"/>
    </source>
</evidence>
<organism evidence="11 12">
    <name type="scientific">Leucobacter muris</name>
    <dbReference type="NCBI Taxonomy" id="1935379"/>
    <lineage>
        <taxon>Bacteria</taxon>
        <taxon>Bacillati</taxon>
        <taxon>Actinomycetota</taxon>
        <taxon>Actinomycetes</taxon>
        <taxon>Micrococcales</taxon>
        <taxon>Microbacteriaceae</taxon>
        <taxon>Leucobacter</taxon>
    </lineage>
</organism>
<evidence type="ECO:0000313" key="11">
    <source>
        <dbReference type="EMBL" id="QAB18906.1"/>
    </source>
</evidence>
<comment type="similarity">
    <text evidence="2">Belongs to the ABC transporter superfamily.</text>
</comment>
<keyword evidence="7 11" id="KW-0067">ATP-binding</keyword>
<dbReference type="InterPro" id="IPR050388">
    <property type="entry name" value="ABC_Ni/Peptide_Import"/>
</dbReference>
<dbReference type="Gene3D" id="3.40.50.300">
    <property type="entry name" value="P-loop containing nucleotide triphosphate hydrolases"/>
    <property type="match status" value="1"/>
</dbReference>
<dbReference type="Proteomes" id="UP000285768">
    <property type="component" value="Chromosome"/>
</dbReference>
<accession>A0ABX5QIH9</accession>
<keyword evidence="5" id="KW-0997">Cell inner membrane</keyword>
<feature type="domain" description="ABC transporter" evidence="10">
    <location>
        <begin position="5"/>
        <end position="249"/>
    </location>
</feature>
<keyword evidence="4" id="KW-1003">Cell membrane</keyword>
<dbReference type="InterPro" id="IPR017871">
    <property type="entry name" value="ABC_transporter-like_CS"/>
</dbReference>
<sequence>MSPVIECADLCVDFGATRILHDVSLRLHHGQALAMVGESGSGKSMTTKAILQILPKGAKTSGFVRFEGREVLAMRPAELRAYRGSDVSIIFQDPKAHINPVRTIGEFLTETLRDGGARRAEARRRAAAALGDVGLAAPEEKLDQYPHEFSGGMLQRVMIASVVLAQPKVILADEPTTALDVTTQAEVMSILKDLRERTGMAMLLITHDLELATATCDTISVMNSGRILETQSEAAFEANPSHPYSRQLAAARPSVDRRADRLPTVTWRFGDEATEGAEA</sequence>
<dbReference type="PANTHER" id="PTHR43297:SF14">
    <property type="entry name" value="ATPASE AAA-TYPE CORE DOMAIN-CONTAINING PROTEIN"/>
    <property type="match status" value="1"/>
</dbReference>
<dbReference type="Pfam" id="PF00005">
    <property type="entry name" value="ABC_tran"/>
    <property type="match status" value="1"/>
</dbReference>
<keyword evidence="8" id="KW-1278">Translocase</keyword>
<dbReference type="EMBL" id="CP035037">
    <property type="protein sequence ID" value="QAB18906.1"/>
    <property type="molecule type" value="Genomic_DNA"/>
</dbReference>